<dbReference type="PANTHER" id="PTHR33488:SF2">
    <property type="entry name" value="EARLY ENDOSOME ANTIGEN 1-LIKE"/>
    <property type="match status" value="1"/>
</dbReference>
<feature type="coiled-coil region" evidence="1">
    <location>
        <begin position="4"/>
        <end position="45"/>
    </location>
</feature>
<accession>A0A9N9U8T3</accession>
<protein>
    <submittedName>
        <fullName evidence="2">Uncharacterized protein</fullName>
    </submittedName>
</protein>
<comment type="caution">
    <text evidence="2">The sequence shown here is derived from an EMBL/GenBank/DDBJ whole genome shotgun (WGS) entry which is preliminary data.</text>
</comment>
<dbReference type="AlphaFoldDB" id="A0A9N9U8T3"/>
<dbReference type="Proteomes" id="UP000754883">
    <property type="component" value="Unassembled WGS sequence"/>
</dbReference>
<keyword evidence="3" id="KW-1185">Reference proteome</keyword>
<keyword evidence="1" id="KW-0175">Coiled coil</keyword>
<evidence type="ECO:0000313" key="2">
    <source>
        <dbReference type="EMBL" id="CAG9981751.1"/>
    </source>
</evidence>
<gene>
    <name evidence="2" type="ORF">CBYS24578_00017375</name>
</gene>
<dbReference type="OrthoDB" id="5406275at2759"/>
<name>A0A9N9U8T3_9HYPO</name>
<dbReference type="PANTHER" id="PTHR33488">
    <property type="entry name" value="ZGC:162509"/>
    <property type="match status" value="1"/>
</dbReference>
<dbReference type="EMBL" id="CABFNO020001327">
    <property type="protein sequence ID" value="CAG9981751.1"/>
    <property type="molecule type" value="Genomic_DNA"/>
</dbReference>
<sequence length="274" mass="30114">MQGVQIAQNAVDTAQTNYDNAMKKQQEAQAAMLAVEQKLKRLNDKTKLLGLQENIKVVLRDCIAVLVDLSIQIGKLEKFFSLLTSLIEDIILKKTDVLAEEMGVVAERSYKKKALSMSDVVSQTIYTSTLQSKAYFSMLYDIAFMYVEIDRDHIVPGLDMCNDFSGALAKGTPLAQLQETLRKYNESSGKALQALIKNKQEKIMNGLKDRARAAAESSKAIEATLNKRGIAIDTSAKKAIESGADAAKESAQAVLATMPSQTAVMQKRARLSEE</sequence>
<reference evidence="2" key="1">
    <citation type="submission" date="2021-10" db="EMBL/GenBank/DDBJ databases">
        <authorList>
            <person name="Piombo E."/>
        </authorList>
    </citation>
    <scope>NUCLEOTIDE SEQUENCE</scope>
</reference>
<evidence type="ECO:0000256" key="1">
    <source>
        <dbReference type="SAM" id="Coils"/>
    </source>
</evidence>
<organism evidence="2 3">
    <name type="scientific">Clonostachys byssicola</name>
    <dbReference type="NCBI Taxonomy" id="160290"/>
    <lineage>
        <taxon>Eukaryota</taxon>
        <taxon>Fungi</taxon>
        <taxon>Dikarya</taxon>
        <taxon>Ascomycota</taxon>
        <taxon>Pezizomycotina</taxon>
        <taxon>Sordariomycetes</taxon>
        <taxon>Hypocreomycetidae</taxon>
        <taxon>Hypocreales</taxon>
        <taxon>Bionectriaceae</taxon>
        <taxon>Clonostachys</taxon>
    </lineage>
</organism>
<evidence type="ECO:0000313" key="3">
    <source>
        <dbReference type="Proteomes" id="UP000754883"/>
    </source>
</evidence>
<proteinExistence type="predicted"/>